<feature type="domain" description="DUF6850" evidence="1">
    <location>
        <begin position="56"/>
        <end position="509"/>
    </location>
</feature>
<evidence type="ECO:0000259" key="1">
    <source>
        <dbReference type="Pfam" id="PF21012"/>
    </source>
</evidence>
<comment type="caution">
    <text evidence="2">The sequence shown here is derived from an EMBL/GenBank/DDBJ whole genome shotgun (WGS) entry which is preliminary data.</text>
</comment>
<proteinExistence type="predicted"/>
<reference evidence="2 3" key="1">
    <citation type="submission" date="2014-07" db="EMBL/GenBank/DDBJ databases">
        <title>Porphyromonadaceae bacterium OUH 308042 = ATCC BAA-2681 = DSM 28342 draft genome.</title>
        <authorList>
            <person name="Sydenham T.V."/>
            <person name="Hasman H."/>
            <person name="Justensen U.S."/>
        </authorList>
    </citation>
    <scope>NUCLEOTIDE SEQUENCE [LARGE SCALE GENOMIC DNA]</scope>
    <source>
        <strain evidence="2 3">OUH 308042</strain>
    </source>
</reference>
<keyword evidence="3" id="KW-1185">Reference proteome</keyword>
<dbReference type="EMBL" id="JPIU01000037">
    <property type="protein sequence ID" value="KIO45817.1"/>
    <property type="molecule type" value="Genomic_DNA"/>
</dbReference>
<dbReference type="Pfam" id="PF21012">
    <property type="entry name" value="DUF6850"/>
    <property type="match status" value="1"/>
</dbReference>
<name>A0A0C3NI60_9PORP</name>
<evidence type="ECO:0000313" key="2">
    <source>
        <dbReference type="EMBL" id="KIO45817.1"/>
    </source>
</evidence>
<gene>
    <name evidence="2" type="ORF">BA92_05015</name>
</gene>
<accession>A0A0C3NI60</accession>
<dbReference type="RefSeq" id="WP_041504961.1">
    <property type="nucleotide sequence ID" value="NZ_JPIU01000037.1"/>
</dbReference>
<dbReference type="AlphaFoldDB" id="A0A0C3NI60"/>
<dbReference type="Proteomes" id="UP000031980">
    <property type="component" value="Unassembled WGS sequence"/>
</dbReference>
<sequence length="509" mass="58447">MNMSSRLSFILILLTCYLTGWAKDSIPPTERIRIYFSPGEDFASQIYRNPATNYYFRDITFSELSLGWKHEKANKPLILQKGNGDESFMFNAFSYLSLKKNSKVWGKAHFYTGKKKDITYNESSDIDITYPYISADTLGGNLTYEEYFFAGGYAQEIRKIVWGIYANYRALMEYRRVDPRPKNTTSDLNVSVGITLKTKSRYSGGIALHVRKYKQTNLIKFFSELGGIKIFHASGLGMDYNRFSGNNTNSYYKGWGYGSSLSLFPKTKQGIFITASYDYFTFEKIISDLNELPLNQLTENKGDIEMGYRFKRGNREWGVKLQGKLLSKKGIENLFGDAASNIYPQIGEAKQFTLQNYHVALEATYGKLSQSKRYQWFILPRLGMNNTEMKYADPHRLMRLCLLSGGVEFRLSALYKKSIFQFHLEGEYNYTYNSDLQLTEIEEKQKMLYPLQINHSNLSGNGKNGSTSIRWDHPIAGDKGIFISLQYSKHFHANSIHNDGVQIKGGLTF</sequence>
<evidence type="ECO:0000313" key="3">
    <source>
        <dbReference type="Proteomes" id="UP000031980"/>
    </source>
</evidence>
<dbReference type="InterPro" id="IPR049236">
    <property type="entry name" value="DUF6850"/>
</dbReference>
<organism evidence="2 3">
    <name type="scientific">Sanguibacteroides justesenii</name>
    <dbReference type="NCBI Taxonomy" id="1547597"/>
    <lineage>
        <taxon>Bacteria</taxon>
        <taxon>Pseudomonadati</taxon>
        <taxon>Bacteroidota</taxon>
        <taxon>Bacteroidia</taxon>
        <taxon>Bacteroidales</taxon>
        <taxon>Porphyromonadaceae</taxon>
        <taxon>Sanguibacteroides</taxon>
    </lineage>
</organism>
<protein>
    <recommendedName>
        <fullName evidence="1">DUF6850 domain-containing protein</fullName>
    </recommendedName>
</protein>